<accession>A0A2P4XGS4</accession>
<evidence type="ECO:0000313" key="3">
    <source>
        <dbReference type="Proteomes" id="UP000237271"/>
    </source>
</evidence>
<feature type="chain" id="PRO_5015106595" evidence="1">
    <location>
        <begin position="20"/>
        <end position="261"/>
    </location>
</feature>
<protein>
    <submittedName>
        <fullName evidence="2">Uncharacterized protein</fullName>
    </submittedName>
</protein>
<evidence type="ECO:0000256" key="1">
    <source>
        <dbReference type="SAM" id="SignalP"/>
    </source>
</evidence>
<evidence type="ECO:0000313" key="2">
    <source>
        <dbReference type="EMBL" id="POM64752.1"/>
    </source>
</evidence>
<keyword evidence="1" id="KW-0732">Signal</keyword>
<comment type="caution">
    <text evidence="2">The sequence shown here is derived from an EMBL/GenBank/DDBJ whole genome shotgun (WGS) entry which is preliminary data.</text>
</comment>
<dbReference type="Proteomes" id="UP000237271">
    <property type="component" value="Unassembled WGS sequence"/>
</dbReference>
<keyword evidence="3" id="KW-1185">Reference proteome</keyword>
<dbReference type="OrthoDB" id="92789at2759"/>
<feature type="signal peptide" evidence="1">
    <location>
        <begin position="1"/>
        <end position="19"/>
    </location>
</feature>
<organism evidence="2 3">
    <name type="scientific">Phytophthora palmivora</name>
    <dbReference type="NCBI Taxonomy" id="4796"/>
    <lineage>
        <taxon>Eukaryota</taxon>
        <taxon>Sar</taxon>
        <taxon>Stramenopiles</taxon>
        <taxon>Oomycota</taxon>
        <taxon>Peronosporomycetes</taxon>
        <taxon>Peronosporales</taxon>
        <taxon>Peronosporaceae</taxon>
        <taxon>Phytophthora</taxon>
    </lineage>
</organism>
<gene>
    <name evidence="2" type="ORF">PHPALM_19693</name>
</gene>
<dbReference type="AlphaFoldDB" id="A0A2P4XGS4"/>
<reference evidence="2 3" key="1">
    <citation type="journal article" date="2017" name="Genome Biol. Evol.">
        <title>Phytophthora megakarya and P. palmivora, closely related causal agents of cacao black pod rot, underwent increases in genome sizes and gene numbers by different mechanisms.</title>
        <authorList>
            <person name="Ali S.S."/>
            <person name="Shao J."/>
            <person name="Lary D.J."/>
            <person name="Kronmiller B."/>
            <person name="Shen D."/>
            <person name="Strem M.D."/>
            <person name="Amoako-Attah I."/>
            <person name="Akrofi A.Y."/>
            <person name="Begoude B.A."/>
            <person name="Ten Hoopen G.M."/>
            <person name="Coulibaly K."/>
            <person name="Kebe B.I."/>
            <person name="Melnick R.L."/>
            <person name="Guiltinan M.J."/>
            <person name="Tyler B.M."/>
            <person name="Meinhardt L.W."/>
            <person name="Bailey B.A."/>
        </authorList>
    </citation>
    <scope>NUCLEOTIDE SEQUENCE [LARGE SCALE GENOMIC DNA]</scope>
    <source>
        <strain evidence="3">sbr112.9</strain>
    </source>
</reference>
<sequence length="261" mass="28968">MRFVTAVAVFLFGVFTTFAEPLLGSGLYGDPISGNGVYYDKPFKTFIKWANRCYRLDCDNLDNRVASARCAYETIVIPHNGGIREFHLKTVIGKISAFVVQHDSLNVMNEYGICTDVAAGYTRFKGEIKFFAGANYFYHFLTLKLDTSNRCYHFDCTLDEYIFDHRTLSANWTGLPTTGLWETAYIAFYATTNCTGHSEGTQLVKSTGGISGFPAKIRGQIMSFKVLADSLVVDRGVQAVCTGEVEEGADLTEDETMTTVV</sequence>
<name>A0A2P4XGS4_9STRA</name>
<proteinExistence type="predicted"/>
<dbReference type="EMBL" id="NCKW01011056">
    <property type="protein sequence ID" value="POM64752.1"/>
    <property type="molecule type" value="Genomic_DNA"/>
</dbReference>